<feature type="non-terminal residue" evidence="2">
    <location>
        <position position="202"/>
    </location>
</feature>
<dbReference type="Proteomes" id="UP000789901">
    <property type="component" value="Unassembled WGS sequence"/>
</dbReference>
<evidence type="ECO:0000313" key="3">
    <source>
        <dbReference type="Proteomes" id="UP000789901"/>
    </source>
</evidence>
<evidence type="ECO:0000313" key="2">
    <source>
        <dbReference type="EMBL" id="CAG8828722.1"/>
    </source>
</evidence>
<keyword evidence="3" id="KW-1185">Reference proteome</keyword>
<keyword evidence="1" id="KW-0812">Transmembrane</keyword>
<name>A0ABN7WE69_GIGMA</name>
<gene>
    <name evidence="2" type="ORF">GMARGA_LOCUS29788</name>
</gene>
<keyword evidence="1" id="KW-0472">Membrane</keyword>
<reference evidence="2 3" key="1">
    <citation type="submission" date="2021-06" db="EMBL/GenBank/DDBJ databases">
        <authorList>
            <person name="Kallberg Y."/>
            <person name="Tangrot J."/>
            <person name="Rosling A."/>
        </authorList>
    </citation>
    <scope>NUCLEOTIDE SEQUENCE [LARGE SCALE GENOMIC DNA]</scope>
    <source>
        <strain evidence="2 3">120-4 pot B 10/14</strain>
    </source>
</reference>
<feature type="transmembrane region" description="Helical" evidence="1">
    <location>
        <begin position="57"/>
        <end position="78"/>
    </location>
</feature>
<feature type="non-terminal residue" evidence="2">
    <location>
        <position position="1"/>
    </location>
</feature>
<organism evidence="2 3">
    <name type="scientific">Gigaspora margarita</name>
    <dbReference type="NCBI Taxonomy" id="4874"/>
    <lineage>
        <taxon>Eukaryota</taxon>
        <taxon>Fungi</taxon>
        <taxon>Fungi incertae sedis</taxon>
        <taxon>Mucoromycota</taxon>
        <taxon>Glomeromycotina</taxon>
        <taxon>Glomeromycetes</taxon>
        <taxon>Diversisporales</taxon>
        <taxon>Gigasporaceae</taxon>
        <taxon>Gigaspora</taxon>
    </lineage>
</organism>
<feature type="transmembrane region" description="Helical" evidence="1">
    <location>
        <begin position="26"/>
        <end position="45"/>
    </location>
</feature>
<keyword evidence="1" id="KW-1133">Transmembrane helix</keyword>
<feature type="transmembrane region" description="Helical" evidence="1">
    <location>
        <begin position="137"/>
        <end position="158"/>
    </location>
</feature>
<comment type="caution">
    <text evidence="2">The sequence shown here is derived from an EMBL/GenBank/DDBJ whole genome shotgun (WGS) entry which is preliminary data.</text>
</comment>
<proteinExistence type="predicted"/>
<dbReference type="EMBL" id="CAJVQB010040700">
    <property type="protein sequence ID" value="CAG8828722.1"/>
    <property type="molecule type" value="Genomic_DNA"/>
</dbReference>
<accession>A0ABN7WE69</accession>
<sequence length="202" mass="23372">FSVRIDALTEPSLSCDIGGELSPTFLTMNLLVIVIFAFDTIWKNFLRIDSQRFRNFILWGTLFLVSWIASTLGLNRYIPLELWCARRLYMPFTDYMNFGIIITGIISAISLYFQLVNPMKSQDITCSHEKTFISTLFFVYTFQWTYQTFFYVILLIGAHSGGILNSILLSIKQHCDIDLDDEINNIEKNNNPTTLKNINYSN</sequence>
<evidence type="ECO:0000256" key="1">
    <source>
        <dbReference type="SAM" id="Phobius"/>
    </source>
</evidence>
<feature type="transmembrane region" description="Helical" evidence="1">
    <location>
        <begin position="98"/>
        <end position="116"/>
    </location>
</feature>
<protein>
    <submittedName>
        <fullName evidence="2">20205_t:CDS:1</fullName>
    </submittedName>
</protein>